<reference evidence="3 4" key="1">
    <citation type="submission" date="2018-08" db="EMBL/GenBank/DDBJ databases">
        <title>A genome reference for cultivated species of the human gut microbiota.</title>
        <authorList>
            <person name="Zou Y."/>
            <person name="Xue W."/>
            <person name="Luo G."/>
        </authorList>
    </citation>
    <scope>NUCLEOTIDE SEQUENCE [LARGE SCALE GENOMIC DNA]</scope>
    <source>
        <strain evidence="3 4">AF24-29</strain>
    </source>
</reference>
<dbReference type="GeneID" id="83015456"/>
<organism evidence="3 4">
    <name type="scientific">Holdemania filiformis</name>
    <dbReference type="NCBI Taxonomy" id="61171"/>
    <lineage>
        <taxon>Bacteria</taxon>
        <taxon>Bacillati</taxon>
        <taxon>Bacillota</taxon>
        <taxon>Erysipelotrichia</taxon>
        <taxon>Erysipelotrichales</taxon>
        <taxon>Erysipelotrichaceae</taxon>
        <taxon>Holdemania</taxon>
    </lineage>
</organism>
<accession>A0A412G101</accession>
<dbReference type="InterPro" id="IPR001387">
    <property type="entry name" value="Cro/C1-type_HTH"/>
</dbReference>
<keyword evidence="4" id="KW-1185">Reference proteome</keyword>
<evidence type="ECO:0000259" key="2">
    <source>
        <dbReference type="PROSITE" id="PS50943"/>
    </source>
</evidence>
<gene>
    <name evidence="3" type="ORF">DWY25_08565</name>
</gene>
<name>A0A412G101_9FIRM</name>
<evidence type="ECO:0000256" key="1">
    <source>
        <dbReference type="SAM" id="MobiDB-lite"/>
    </source>
</evidence>
<dbReference type="GO" id="GO:0003677">
    <property type="term" value="F:DNA binding"/>
    <property type="evidence" value="ECO:0007669"/>
    <property type="project" value="InterPro"/>
</dbReference>
<dbReference type="SMART" id="SM00530">
    <property type="entry name" value="HTH_XRE"/>
    <property type="match status" value="1"/>
</dbReference>
<dbReference type="EMBL" id="QRUP01000009">
    <property type="protein sequence ID" value="RGR74122.1"/>
    <property type="molecule type" value="Genomic_DNA"/>
</dbReference>
<sequence length="108" mass="12444">MEYSEMLINRIKDLCRQRGGITIHRLAKMSSLRQSTLDNIIRGNTKDPRVSTLHHIALGFNMTLTEFLDFPELNDYVFDDEEEESAHTGVKVHKKTENSASDTVFRDC</sequence>
<dbReference type="PROSITE" id="PS50943">
    <property type="entry name" value="HTH_CROC1"/>
    <property type="match status" value="1"/>
</dbReference>
<comment type="caution">
    <text evidence="3">The sequence shown here is derived from an EMBL/GenBank/DDBJ whole genome shotgun (WGS) entry which is preliminary data.</text>
</comment>
<dbReference type="AlphaFoldDB" id="A0A412G101"/>
<dbReference type="CDD" id="cd00093">
    <property type="entry name" value="HTH_XRE"/>
    <property type="match status" value="1"/>
</dbReference>
<dbReference type="SUPFAM" id="SSF47413">
    <property type="entry name" value="lambda repressor-like DNA-binding domains"/>
    <property type="match status" value="1"/>
</dbReference>
<protein>
    <submittedName>
        <fullName evidence="3">XRE family transcriptional regulator</fullName>
    </submittedName>
</protein>
<feature type="region of interest" description="Disordered" evidence="1">
    <location>
        <begin position="84"/>
        <end position="108"/>
    </location>
</feature>
<proteinExistence type="predicted"/>
<dbReference type="Proteomes" id="UP000284178">
    <property type="component" value="Unassembled WGS sequence"/>
</dbReference>
<evidence type="ECO:0000313" key="4">
    <source>
        <dbReference type="Proteomes" id="UP000284178"/>
    </source>
</evidence>
<dbReference type="Gene3D" id="1.10.260.40">
    <property type="entry name" value="lambda repressor-like DNA-binding domains"/>
    <property type="match status" value="1"/>
</dbReference>
<dbReference type="InterPro" id="IPR010982">
    <property type="entry name" value="Lambda_DNA-bd_dom_sf"/>
</dbReference>
<dbReference type="Pfam" id="PF13443">
    <property type="entry name" value="HTH_26"/>
    <property type="match status" value="1"/>
</dbReference>
<dbReference type="RefSeq" id="WP_117894888.1">
    <property type="nucleotide sequence ID" value="NZ_CABJCV010000009.1"/>
</dbReference>
<feature type="domain" description="HTH cro/C1-type" evidence="2">
    <location>
        <begin position="11"/>
        <end position="67"/>
    </location>
</feature>
<evidence type="ECO:0000313" key="3">
    <source>
        <dbReference type="EMBL" id="RGR74122.1"/>
    </source>
</evidence>